<name>A0A4Y2AX60_ARAVE</name>
<evidence type="ECO:0000313" key="2">
    <source>
        <dbReference type="Proteomes" id="UP000499080"/>
    </source>
</evidence>
<keyword evidence="2" id="KW-1185">Reference proteome</keyword>
<dbReference type="OrthoDB" id="10428141at2759"/>
<dbReference type="Proteomes" id="UP000499080">
    <property type="component" value="Unassembled WGS sequence"/>
</dbReference>
<protein>
    <submittedName>
        <fullName evidence="1">Uncharacterized protein</fullName>
    </submittedName>
</protein>
<proteinExistence type="predicted"/>
<dbReference type="EMBL" id="BGPR01000036">
    <property type="protein sequence ID" value="GBL84323.1"/>
    <property type="molecule type" value="Genomic_DNA"/>
</dbReference>
<evidence type="ECO:0000313" key="1">
    <source>
        <dbReference type="EMBL" id="GBL84323.1"/>
    </source>
</evidence>
<dbReference type="AlphaFoldDB" id="A0A4Y2AX60"/>
<organism evidence="1 2">
    <name type="scientific">Araneus ventricosus</name>
    <name type="common">Orbweaver spider</name>
    <name type="synonym">Epeira ventricosa</name>
    <dbReference type="NCBI Taxonomy" id="182803"/>
    <lineage>
        <taxon>Eukaryota</taxon>
        <taxon>Metazoa</taxon>
        <taxon>Ecdysozoa</taxon>
        <taxon>Arthropoda</taxon>
        <taxon>Chelicerata</taxon>
        <taxon>Arachnida</taxon>
        <taxon>Araneae</taxon>
        <taxon>Araneomorphae</taxon>
        <taxon>Entelegynae</taxon>
        <taxon>Araneoidea</taxon>
        <taxon>Araneidae</taxon>
        <taxon>Araneus</taxon>
    </lineage>
</organism>
<sequence>MKTNYGAVWILSDSRSSIQHLKDWNNVGDRTGISKQYVNRNENRLDKYDSCFEKIGLKSESFLEAVDEACLPETPVDVGKKFQACKIEIQMEWKKQNVSLSQAPKSQGNGNMSLVDIYIKYCLPVREKLLDEGWLQYFLAGVLPL</sequence>
<gene>
    <name evidence="1" type="ORF">AVEN_118688_1</name>
</gene>
<accession>A0A4Y2AX60</accession>
<comment type="caution">
    <text evidence="1">The sequence shown here is derived from an EMBL/GenBank/DDBJ whole genome shotgun (WGS) entry which is preliminary data.</text>
</comment>
<reference evidence="1 2" key="1">
    <citation type="journal article" date="2019" name="Sci. Rep.">
        <title>Orb-weaving spider Araneus ventricosus genome elucidates the spidroin gene catalogue.</title>
        <authorList>
            <person name="Kono N."/>
            <person name="Nakamura H."/>
            <person name="Ohtoshi R."/>
            <person name="Moran D.A.P."/>
            <person name="Shinohara A."/>
            <person name="Yoshida Y."/>
            <person name="Fujiwara M."/>
            <person name="Mori M."/>
            <person name="Tomita M."/>
            <person name="Arakawa K."/>
        </authorList>
    </citation>
    <scope>NUCLEOTIDE SEQUENCE [LARGE SCALE GENOMIC DNA]</scope>
</reference>